<proteinExistence type="predicted"/>
<keyword evidence="1" id="KW-1133">Transmembrane helix</keyword>
<evidence type="ECO:0000256" key="1">
    <source>
        <dbReference type="SAM" id="Phobius"/>
    </source>
</evidence>
<feature type="transmembrane region" description="Helical" evidence="1">
    <location>
        <begin position="75"/>
        <end position="92"/>
    </location>
</feature>
<dbReference type="AlphaFoldDB" id="A0A9W6Z4Q7"/>
<gene>
    <name evidence="2" type="ORF">Amon01_000737800</name>
</gene>
<keyword evidence="3" id="KW-1185">Reference proteome</keyword>
<keyword evidence="1" id="KW-0812">Transmembrane</keyword>
<feature type="transmembrane region" description="Helical" evidence="1">
    <location>
        <begin position="104"/>
        <end position="124"/>
    </location>
</feature>
<organism evidence="2 3">
    <name type="scientific">Ambrosiozyma monospora</name>
    <name type="common">Yeast</name>
    <name type="synonym">Endomycopsis monosporus</name>
    <dbReference type="NCBI Taxonomy" id="43982"/>
    <lineage>
        <taxon>Eukaryota</taxon>
        <taxon>Fungi</taxon>
        <taxon>Dikarya</taxon>
        <taxon>Ascomycota</taxon>
        <taxon>Saccharomycotina</taxon>
        <taxon>Pichiomycetes</taxon>
        <taxon>Pichiales</taxon>
        <taxon>Pichiaceae</taxon>
        <taxon>Ambrosiozyma</taxon>
    </lineage>
</organism>
<sequence length="130" mass="15127">MVQFNKFYILNESPSDIWWIPSTVIADPFNKELKLIICVSIMNMLMLTLSQFIGYQETSDSPFFGWRLSFEKARFYKSCVLVMLCCSTFYGVSKSQSLAEVPNLLHIIMWVLAHFLVTGIRFFVEDFQAL</sequence>
<evidence type="ECO:0000313" key="2">
    <source>
        <dbReference type="EMBL" id="GMG52998.1"/>
    </source>
</evidence>
<dbReference type="Proteomes" id="UP001165063">
    <property type="component" value="Unassembled WGS sequence"/>
</dbReference>
<accession>A0A9W6Z4Q7</accession>
<protein>
    <submittedName>
        <fullName evidence="2">Unnamed protein product</fullName>
    </submittedName>
</protein>
<evidence type="ECO:0000313" key="3">
    <source>
        <dbReference type="Proteomes" id="UP001165063"/>
    </source>
</evidence>
<dbReference type="EMBL" id="BSXU01005370">
    <property type="protein sequence ID" value="GMG52998.1"/>
    <property type="molecule type" value="Genomic_DNA"/>
</dbReference>
<feature type="transmembrane region" description="Helical" evidence="1">
    <location>
        <begin position="35"/>
        <end position="55"/>
    </location>
</feature>
<keyword evidence="1" id="KW-0472">Membrane</keyword>
<reference evidence="2" key="1">
    <citation type="submission" date="2023-04" db="EMBL/GenBank/DDBJ databases">
        <title>Ambrosiozyma monospora NBRC 1965.</title>
        <authorList>
            <person name="Ichikawa N."/>
            <person name="Sato H."/>
            <person name="Tonouchi N."/>
        </authorList>
    </citation>
    <scope>NUCLEOTIDE SEQUENCE</scope>
    <source>
        <strain evidence="2">NBRC 1965</strain>
    </source>
</reference>
<name>A0A9W6Z4Q7_AMBMO</name>
<comment type="caution">
    <text evidence="2">The sequence shown here is derived from an EMBL/GenBank/DDBJ whole genome shotgun (WGS) entry which is preliminary data.</text>
</comment>